<dbReference type="AlphaFoldDB" id="E0WTM9"/>
<sequence>MLSNITNCLPIGVTPLERNSIQLSELIKRLDSVRASPIQLKQVPTPLEKPLTRLEQSLISEILELCRKAFEFIAENKVHKRIEKSMAGVKIATLVATDLGGEISTLGPAAMGFVAGWFSLDYIPEIIKQIEKTACSLNQQHLHDPSLQLFLASISGMAVGNLIASLSGAKKHSIEIASVLGSLCGGLGAITGDPAKYMEIITSVSIALGLITGYSTLKPFGLTGHFKINTLKLDPSSWIRLAATIIGSVVGTLLIRKKFINEIIYSAYDVLPIAFSATTAGYKGCSLTFLFSIFNAVDKATEGQLQQKIDYLTWPLWDK</sequence>
<evidence type="ECO:0000313" key="2">
    <source>
        <dbReference type="Proteomes" id="UP000005726"/>
    </source>
</evidence>
<evidence type="ECO:0000313" key="1">
    <source>
        <dbReference type="EMBL" id="EFL91914.1"/>
    </source>
</evidence>
<dbReference type="EMBL" id="GL379592">
    <property type="protein sequence ID" value="EFL91914.1"/>
    <property type="molecule type" value="Genomic_DNA"/>
</dbReference>
<gene>
    <name evidence="1" type="ORF">REG_1395</name>
</gene>
<dbReference type="HOGENOM" id="CLU_870664_0_0_6"/>
<reference evidence="1" key="1">
    <citation type="journal article" date="2009" name="Environ. Microbiol.">
        <title>Dynamics of genome evolution in facultative symbionts of aphids.</title>
        <authorList>
            <person name="Degnan P.H."/>
            <person name="Leonardo T.E."/>
            <person name="Cass B.N."/>
            <person name="Hurwitz B."/>
            <person name="Stern D."/>
            <person name="Gibbs R.A."/>
            <person name="Richards S."/>
            <person name="Moran N.A."/>
        </authorList>
    </citation>
    <scope>NUCLEOTIDE SEQUENCE [LARGE SCALE GENOMIC DNA]</scope>
    <source>
        <strain evidence="1">LSR1</strain>
    </source>
</reference>
<protein>
    <submittedName>
        <fullName evidence="1">Uncharacterized protein</fullName>
    </submittedName>
</protein>
<dbReference type="RefSeq" id="WP_006705064.1">
    <property type="nucleotide sequence ID" value="NZ_CAWLGB010000004.1"/>
</dbReference>
<name>E0WTM9_9ENTR</name>
<keyword evidence="2" id="KW-1185">Reference proteome</keyword>
<accession>E0WTM9</accession>
<dbReference type="Proteomes" id="UP000005726">
    <property type="component" value="Unassembled WGS sequence"/>
</dbReference>
<organism evidence="1 2">
    <name type="scientific">Candidatus Regiella insecticola LSR1</name>
    <dbReference type="NCBI Taxonomy" id="663321"/>
    <lineage>
        <taxon>Bacteria</taxon>
        <taxon>Pseudomonadati</taxon>
        <taxon>Pseudomonadota</taxon>
        <taxon>Gammaproteobacteria</taxon>
        <taxon>Enterobacterales</taxon>
        <taxon>Enterobacteriaceae</taxon>
        <taxon>aphid secondary symbionts</taxon>
        <taxon>Candidatus Regiella</taxon>
    </lineage>
</organism>
<proteinExistence type="predicted"/>